<dbReference type="EMBL" id="AQQZ01000007">
    <property type="protein sequence ID" value="KNG92852.1"/>
    <property type="molecule type" value="Genomic_DNA"/>
</dbReference>
<accession>A0A0L1JMA5</accession>
<dbReference type="SUPFAM" id="SSF54427">
    <property type="entry name" value="NTF2-like"/>
    <property type="match status" value="2"/>
</dbReference>
<dbReference type="Proteomes" id="UP000036938">
    <property type="component" value="Unassembled WGS sequence"/>
</dbReference>
<dbReference type="STRING" id="1317121.ATO11_15425"/>
<dbReference type="AlphaFoldDB" id="A0A0L1JMA5"/>
<dbReference type="InterPro" id="IPR032710">
    <property type="entry name" value="NTF2-like_dom_sf"/>
</dbReference>
<proteinExistence type="predicted"/>
<protein>
    <submittedName>
        <fullName evidence="1">Uncharacterized protein</fullName>
    </submittedName>
</protein>
<evidence type="ECO:0000313" key="1">
    <source>
        <dbReference type="EMBL" id="KNG92852.1"/>
    </source>
</evidence>
<keyword evidence="2" id="KW-1185">Reference proteome</keyword>
<name>A0A0L1JMA5_9RHOB</name>
<evidence type="ECO:0000313" key="2">
    <source>
        <dbReference type="Proteomes" id="UP000036938"/>
    </source>
</evidence>
<dbReference type="OrthoDB" id="1948945at2"/>
<dbReference type="RefSeq" id="WP_050531801.1">
    <property type="nucleotide sequence ID" value="NZ_AQQZ01000007.1"/>
</dbReference>
<organism evidence="1 2">
    <name type="scientific">Pseudaestuariivita atlantica</name>
    <dbReference type="NCBI Taxonomy" id="1317121"/>
    <lineage>
        <taxon>Bacteria</taxon>
        <taxon>Pseudomonadati</taxon>
        <taxon>Pseudomonadota</taxon>
        <taxon>Alphaproteobacteria</taxon>
        <taxon>Rhodobacterales</taxon>
        <taxon>Paracoccaceae</taxon>
        <taxon>Pseudaestuariivita</taxon>
    </lineage>
</organism>
<comment type="caution">
    <text evidence="1">The sequence shown here is derived from an EMBL/GenBank/DDBJ whole genome shotgun (WGS) entry which is preliminary data.</text>
</comment>
<sequence>MQTNRDALRAYVQSYASADPSAHLAAADAFFAPDATCHIVHPFNETPYITLLDSLHRSFSTLTRADYIAMAGREWVSNTGYFSGQFDAPWLGIAPTGELAWLRFGEFHRMDAGRAVESYIFLDIPELMIACGQWPITHSPGDTRGFTGIQPGPMTQDGLQWSAQDTARSQSSYRMVTDMLAGLATPDEAWRPYWHDHMIWYGPGAFGSFVGIEGFQRFQVPFESAFDGWSGGSAGNGMTEHFCRFGDGDYVCSGGWPSLTGVQVGSFLDQPPSGKRLYMRVCDWWRREGDKLRENWVFVDIPHVLLQLDVDLLEAP</sequence>
<dbReference type="Gene3D" id="3.10.450.50">
    <property type="match status" value="2"/>
</dbReference>
<reference evidence="1 2" key="1">
    <citation type="journal article" date="2015" name="Int. J. Syst. Evol. Microbiol.">
        <title>Aestuariivita atlantica sp. nov., isolated from deep sea sediment of the Atlantic Ocean.</title>
        <authorList>
            <person name="Li G."/>
            <person name="Lai Q."/>
            <person name="Du Y."/>
            <person name="Liu X."/>
            <person name="Sun F."/>
            <person name="Shao Z."/>
        </authorList>
    </citation>
    <scope>NUCLEOTIDE SEQUENCE [LARGE SCALE GENOMIC DNA]</scope>
    <source>
        <strain evidence="1 2">22II-S11-z3</strain>
    </source>
</reference>
<gene>
    <name evidence="1" type="ORF">ATO11_15425</name>
</gene>